<accession>A0A1V6PJG4</accession>
<proteinExistence type="predicted"/>
<dbReference type="EMBL" id="MDYL01000003">
    <property type="protein sequence ID" value="OQD77185.1"/>
    <property type="molecule type" value="Genomic_DNA"/>
</dbReference>
<gene>
    <name evidence="8" type="ORF">PENDEC_c003G04743</name>
</gene>
<dbReference type="Proteomes" id="UP000191522">
    <property type="component" value="Unassembled WGS sequence"/>
</dbReference>
<dbReference type="InterPro" id="IPR004827">
    <property type="entry name" value="bZIP"/>
</dbReference>
<feature type="region of interest" description="Disordered" evidence="6">
    <location>
        <begin position="65"/>
        <end position="113"/>
    </location>
</feature>
<keyword evidence="5" id="KW-0175">Coiled coil</keyword>
<evidence type="ECO:0000256" key="5">
    <source>
        <dbReference type="SAM" id="Coils"/>
    </source>
</evidence>
<evidence type="ECO:0000259" key="7">
    <source>
        <dbReference type="PROSITE" id="PS50217"/>
    </source>
</evidence>
<dbReference type="GO" id="GO:0005634">
    <property type="term" value="C:nucleus"/>
    <property type="evidence" value="ECO:0007669"/>
    <property type="project" value="UniProtKB-SubCell"/>
</dbReference>
<evidence type="ECO:0000256" key="4">
    <source>
        <dbReference type="ARBA" id="ARBA00023242"/>
    </source>
</evidence>
<comment type="subcellular location">
    <subcellularLocation>
        <location evidence="1">Nucleus</location>
    </subcellularLocation>
</comment>
<protein>
    <recommendedName>
        <fullName evidence="7">BZIP domain-containing protein</fullName>
    </recommendedName>
</protein>
<dbReference type="SUPFAM" id="SSF57959">
    <property type="entry name" value="Leucine zipper domain"/>
    <property type="match status" value="1"/>
</dbReference>
<dbReference type="OrthoDB" id="295274at2759"/>
<feature type="domain" description="BZIP" evidence="7">
    <location>
        <begin position="89"/>
        <end position="152"/>
    </location>
</feature>
<keyword evidence="9" id="KW-1185">Reference proteome</keyword>
<reference evidence="9" key="1">
    <citation type="journal article" date="2017" name="Nat. Microbiol.">
        <title>Global analysis of biosynthetic gene clusters reveals vast potential of secondary metabolite production in Penicillium species.</title>
        <authorList>
            <person name="Nielsen J.C."/>
            <person name="Grijseels S."/>
            <person name="Prigent S."/>
            <person name="Ji B."/>
            <person name="Dainat J."/>
            <person name="Nielsen K.F."/>
            <person name="Frisvad J.C."/>
            <person name="Workman M."/>
            <person name="Nielsen J."/>
        </authorList>
    </citation>
    <scope>NUCLEOTIDE SEQUENCE [LARGE SCALE GENOMIC DNA]</scope>
    <source>
        <strain evidence="9">IBT 11843</strain>
    </source>
</reference>
<evidence type="ECO:0000313" key="8">
    <source>
        <dbReference type="EMBL" id="OQD77185.1"/>
    </source>
</evidence>
<dbReference type="Gene3D" id="1.20.5.170">
    <property type="match status" value="1"/>
</dbReference>
<dbReference type="Pfam" id="PF00170">
    <property type="entry name" value="bZIP_1"/>
    <property type="match status" value="1"/>
</dbReference>
<dbReference type="SMART" id="SM00338">
    <property type="entry name" value="BRLZ"/>
    <property type="match status" value="1"/>
</dbReference>
<evidence type="ECO:0000256" key="1">
    <source>
        <dbReference type="ARBA" id="ARBA00004123"/>
    </source>
</evidence>
<dbReference type="STRING" id="69771.A0A1V6PJG4"/>
<comment type="caution">
    <text evidence="8">The sequence shown here is derived from an EMBL/GenBank/DDBJ whole genome shotgun (WGS) entry which is preliminary data.</text>
</comment>
<evidence type="ECO:0000256" key="3">
    <source>
        <dbReference type="ARBA" id="ARBA00023163"/>
    </source>
</evidence>
<keyword evidence="3" id="KW-0804">Transcription</keyword>
<name>A0A1V6PJG4_PENDC</name>
<dbReference type="CDD" id="cd14687">
    <property type="entry name" value="bZIP_ATF2"/>
    <property type="match status" value="1"/>
</dbReference>
<dbReference type="GO" id="GO:0003700">
    <property type="term" value="F:DNA-binding transcription factor activity"/>
    <property type="evidence" value="ECO:0007669"/>
    <property type="project" value="InterPro"/>
</dbReference>
<evidence type="ECO:0000256" key="6">
    <source>
        <dbReference type="SAM" id="MobiDB-lite"/>
    </source>
</evidence>
<dbReference type="PROSITE" id="PS50217">
    <property type="entry name" value="BZIP"/>
    <property type="match status" value="1"/>
</dbReference>
<dbReference type="InterPro" id="IPR046347">
    <property type="entry name" value="bZIP_sf"/>
</dbReference>
<feature type="coiled-coil region" evidence="5">
    <location>
        <begin position="121"/>
        <end position="148"/>
    </location>
</feature>
<dbReference type="PANTHER" id="PTHR19304">
    <property type="entry name" value="CYCLIC-AMP RESPONSE ELEMENT BINDING PROTEIN"/>
    <property type="match status" value="1"/>
</dbReference>
<organism evidence="8 9">
    <name type="scientific">Penicillium decumbens</name>
    <dbReference type="NCBI Taxonomy" id="69771"/>
    <lineage>
        <taxon>Eukaryota</taxon>
        <taxon>Fungi</taxon>
        <taxon>Dikarya</taxon>
        <taxon>Ascomycota</taxon>
        <taxon>Pezizomycotina</taxon>
        <taxon>Eurotiomycetes</taxon>
        <taxon>Eurotiomycetidae</taxon>
        <taxon>Eurotiales</taxon>
        <taxon>Aspergillaceae</taxon>
        <taxon>Penicillium</taxon>
    </lineage>
</organism>
<evidence type="ECO:0000256" key="2">
    <source>
        <dbReference type="ARBA" id="ARBA00023015"/>
    </source>
</evidence>
<dbReference type="AlphaFoldDB" id="A0A1V6PJG4"/>
<sequence>MTTVLETQTMRNVFLNTVGLPAPDEPTPSWINLQNISRNGKDTLLQSLREQKSEAEMQILPTHQYKPQSPSARRIRRPSKPYISRDEVSPERAQHLERNRAAASKCRSKKKQEHLRLQSMLDAESEKRKALLAEVNALEEEIWHIKNQVFEHATICDSQQVSLQLMMIAQNKVLGANSDVTPQWSSPTGSTNMCWDESPEEADHRGIESQPLENVAGPARKEFADRLFDSLVDVPCI</sequence>
<keyword evidence="2" id="KW-0805">Transcription regulation</keyword>
<keyword evidence="4" id="KW-0539">Nucleus</keyword>
<feature type="compositionally biased region" description="Basic and acidic residues" evidence="6">
    <location>
        <begin position="83"/>
        <end position="100"/>
    </location>
</feature>
<evidence type="ECO:0000313" key="9">
    <source>
        <dbReference type="Proteomes" id="UP000191522"/>
    </source>
</evidence>
<dbReference type="InterPro" id="IPR051027">
    <property type="entry name" value="bZIP_transcription_factors"/>
</dbReference>